<evidence type="ECO:0000313" key="2">
    <source>
        <dbReference type="EnsemblPlants" id="MELO3C006397.2.1"/>
    </source>
</evidence>
<accession>A0A9I9CNW5</accession>
<protein>
    <submittedName>
        <fullName evidence="2">Uncharacterized protein</fullName>
    </submittedName>
</protein>
<evidence type="ECO:0000256" key="1">
    <source>
        <dbReference type="SAM" id="MobiDB-lite"/>
    </source>
</evidence>
<organism evidence="2">
    <name type="scientific">Cucumis melo</name>
    <name type="common">Muskmelon</name>
    <dbReference type="NCBI Taxonomy" id="3656"/>
    <lineage>
        <taxon>Eukaryota</taxon>
        <taxon>Viridiplantae</taxon>
        <taxon>Streptophyta</taxon>
        <taxon>Embryophyta</taxon>
        <taxon>Tracheophyta</taxon>
        <taxon>Spermatophyta</taxon>
        <taxon>Magnoliopsida</taxon>
        <taxon>eudicotyledons</taxon>
        <taxon>Gunneridae</taxon>
        <taxon>Pentapetalae</taxon>
        <taxon>rosids</taxon>
        <taxon>fabids</taxon>
        <taxon>Cucurbitales</taxon>
        <taxon>Cucurbitaceae</taxon>
        <taxon>Benincaseae</taxon>
        <taxon>Cucumis</taxon>
    </lineage>
</organism>
<sequence>MGIGEVSAEDGSDPNSCSPVGDIVRGLESSLMELIRQVSNKIGGDAVVCGPLEYFVNDDEEAGGPTASV</sequence>
<name>A0A9I9CNW5_CUCME</name>
<feature type="region of interest" description="Disordered" evidence="1">
    <location>
        <begin position="1"/>
        <end position="21"/>
    </location>
</feature>
<proteinExistence type="predicted"/>
<dbReference type="AlphaFoldDB" id="A0A9I9CNW5"/>
<reference evidence="2" key="1">
    <citation type="submission" date="2023-03" db="UniProtKB">
        <authorList>
            <consortium name="EnsemblPlants"/>
        </authorList>
    </citation>
    <scope>IDENTIFICATION</scope>
</reference>
<dbReference type="EnsemblPlants" id="MELO3C006397.2.1">
    <property type="protein sequence ID" value="MELO3C006397.2.1"/>
    <property type="gene ID" value="MELO3C006397.2"/>
</dbReference>
<dbReference type="Gramene" id="MELO3C006397.2.1">
    <property type="protein sequence ID" value="MELO3C006397.2.1"/>
    <property type="gene ID" value="MELO3C006397.2"/>
</dbReference>